<evidence type="ECO:0000313" key="2">
    <source>
        <dbReference type="Proteomes" id="UP000828390"/>
    </source>
</evidence>
<reference evidence="1" key="1">
    <citation type="journal article" date="2019" name="bioRxiv">
        <title>The Genome of the Zebra Mussel, Dreissena polymorpha: A Resource for Invasive Species Research.</title>
        <authorList>
            <person name="McCartney M.A."/>
            <person name="Auch B."/>
            <person name="Kono T."/>
            <person name="Mallez S."/>
            <person name="Zhang Y."/>
            <person name="Obille A."/>
            <person name="Becker A."/>
            <person name="Abrahante J.E."/>
            <person name="Garbe J."/>
            <person name="Badalamenti J.P."/>
            <person name="Herman A."/>
            <person name="Mangelson H."/>
            <person name="Liachko I."/>
            <person name="Sullivan S."/>
            <person name="Sone E.D."/>
            <person name="Koren S."/>
            <person name="Silverstein K.A.T."/>
            <person name="Beckman K.B."/>
            <person name="Gohl D.M."/>
        </authorList>
    </citation>
    <scope>NUCLEOTIDE SEQUENCE</scope>
    <source>
        <strain evidence="1">Duluth1</strain>
        <tissue evidence="1">Whole animal</tissue>
    </source>
</reference>
<dbReference type="AlphaFoldDB" id="A0A9D4F3L8"/>
<organism evidence="1 2">
    <name type="scientific">Dreissena polymorpha</name>
    <name type="common">Zebra mussel</name>
    <name type="synonym">Mytilus polymorpha</name>
    <dbReference type="NCBI Taxonomy" id="45954"/>
    <lineage>
        <taxon>Eukaryota</taxon>
        <taxon>Metazoa</taxon>
        <taxon>Spiralia</taxon>
        <taxon>Lophotrochozoa</taxon>
        <taxon>Mollusca</taxon>
        <taxon>Bivalvia</taxon>
        <taxon>Autobranchia</taxon>
        <taxon>Heteroconchia</taxon>
        <taxon>Euheterodonta</taxon>
        <taxon>Imparidentia</taxon>
        <taxon>Neoheterodontei</taxon>
        <taxon>Myida</taxon>
        <taxon>Dreissenoidea</taxon>
        <taxon>Dreissenidae</taxon>
        <taxon>Dreissena</taxon>
    </lineage>
</organism>
<dbReference type="EMBL" id="JAIWYP010000007">
    <property type="protein sequence ID" value="KAH3791172.1"/>
    <property type="molecule type" value="Genomic_DNA"/>
</dbReference>
<reference evidence="1" key="2">
    <citation type="submission" date="2020-11" db="EMBL/GenBank/DDBJ databases">
        <authorList>
            <person name="McCartney M.A."/>
            <person name="Auch B."/>
            <person name="Kono T."/>
            <person name="Mallez S."/>
            <person name="Becker A."/>
            <person name="Gohl D.M."/>
            <person name="Silverstein K.A.T."/>
            <person name="Koren S."/>
            <person name="Bechman K.B."/>
            <person name="Herman A."/>
            <person name="Abrahante J.E."/>
            <person name="Garbe J."/>
        </authorList>
    </citation>
    <scope>NUCLEOTIDE SEQUENCE</scope>
    <source>
        <strain evidence="1">Duluth1</strain>
        <tissue evidence="1">Whole animal</tissue>
    </source>
</reference>
<accession>A0A9D4F3L8</accession>
<comment type="caution">
    <text evidence="1">The sequence shown here is derived from an EMBL/GenBank/DDBJ whole genome shotgun (WGS) entry which is preliminary data.</text>
</comment>
<dbReference type="Proteomes" id="UP000828390">
    <property type="component" value="Unassembled WGS sequence"/>
</dbReference>
<evidence type="ECO:0000313" key="1">
    <source>
        <dbReference type="EMBL" id="KAH3791172.1"/>
    </source>
</evidence>
<keyword evidence="2" id="KW-1185">Reference proteome</keyword>
<sequence>MQYTRASTMLSCGGVRHQFTIPENVQMSMFTTEFLKHYKEHLTVLGEGRLAQYEPCYGKTGFNA</sequence>
<protein>
    <submittedName>
        <fullName evidence="1">Uncharacterized protein</fullName>
    </submittedName>
</protein>
<proteinExistence type="predicted"/>
<gene>
    <name evidence="1" type="ORF">DPMN_144652</name>
</gene>
<name>A0A9D4F3L8_DREPO</name>